<name>A0A2P6QDF7_ROSCH</name>
<dbReference type="Gramene" id="PRQ32194">
    <property type="protein sequence ID" value="PRQ32194"/>
    <property type="gene ID" value="RchiOBHm_Chr5g0043691"/>
</dbReference>
<organism evidence="1 2">
    <name type="scientific">Rosa chinensis</name>
    <name type="common">China rose</name>
    <dbReference type="NCBI Taxonomy" id="74649"/>
    <lineage>
        <taxon>Eukaryota</taxon>
        <taxon>Viridiplantae</taxon>
        <taxon>Streptophyta</taxon>
        <taxon>Embryophyta</taxon>
        <taxon>Tracheophyta</taxon>
        <taxon>Spermatophyta</taxon>
        <taxon>Magnoliopsida</taxon>
        <taxon>eudicotyledons</taxon>
        <taxon>Gunneridae</taxon>
        <taxon>Pentapetalae</taxon>
        <taxon>rosids</taxon>
        <taxon>fabids</taxon>
        <taxon>Rosales</taxon>
        <taxon>Rosaceae</taxon>
        <taxon>Rosoideae</taxon>
        <taxon>Rosoideae incertae sedis</taxon>
        <taxon>Rosa</taxon>
    </lineage>
</organism>
<sequence>MNHSDLHYREKFGVSFIKFVKSTGRSTAELLCRLKKGKGFEIDWVELPTVLMLATDLDLVEVSMSMNFSHGMDHEYEKICRRMNPPRVVVDNEAWKNAMVIRLGYWPLTQNYS</sequence>
<keyword evidence="2" id="KW-1185">Reference proteome</keyword>
<proteinExistence type="predicted"/>
<evidence type="ECO:0000313" key="2">
    <source>
        <dbReference type="Proteomes" id="UP000238479"/>
    </source>
</evidence>
<reference evidence="1 2" key="1">
    <citation type="journal article" date="2018" name="Nat. Genet.">
        <title>The Rosa genome provides new insights in the design of modern roses.</title>
        <authorList>
            <person name="Bendahmane M."/>
        </authorList>
    </citation>
    <scope>NUCLEOTIDE SEQUENCE [LARGE SCALE GENOMIC DNA]</scope>
    <source>
        <strain evidence="2">cv. Old Blush</strain>
    </source>
</reference>
<dbReference type="AlphaFoldDB" id="A0A2P6QDF7"/>
<gene>
    <name evidence="1" type="ORF">RchiOBHm_Chr5g0043691</name>
</gene>
<accession>A0A2P6QDF7</accession>
<comment type="caution">
    <text evidence="1">The sequence shown here is derived from an EMBL/GenBank/DDBJ whole genome shotgun (WGS) entry which is preliminary data.</text>
</comment>
<dbReference type="EMBL" id="PDCK01000043">
    <property type="protein sequence ID" value="PRQ32194.1"/>
    <property type="molecule type" value="Genomic_DNA"/>
</dbReference>
<protein>
    <submittedName>
        <fullName evidence="1">Uncharacterized protein</fullName>
    </submittedName>
</protein>
<dbReference type="Proteomes" id="UP000238479">
    <property type="component" value="Chromosome 5"/>
</dbReference>
<dbReference type="STRING" id="74649.A0A2P6QDF7"/>
<evidence type="ECO:0000313" key="1">
    <source>
        <dbReference type="EMBL" id="PRQ32194.1"/>
    </source>
</evidence>